<dbReference type="EMBL" id="LKAJ01000010">
    <property type="protein sequence ID" value="KRG20565.1"/>
    <property type="molecule type" value="Genomic_DNA"/>
</dbReference>
<keyword evidence="4" id="KW-1185">Reference proteome</keyword>
<sequence length="293" mass="32156">MKHFTKAISRTWKSIKHDLIGLPPTHTVVPTAVPTSSTEPAQTVSLEPKKSKHHKKSEDKEKSKHHKKATTEDKNKAKAHGKKPPKKHRKLTTADVMADNIAQPKELASIALHTQSPEIAPIETLADITPTSVVAPLVSGRNIVELLGETNPSTAANALRIINKQQAGSIVFSSEGKDLYGLNGRQVPKHRRVTRQGHHYLSTQEAIAEMNEAQGITVLAKEPVANLATQKSLLTTTKIRKEKSLGKPQMLSSSLDFLEDEPHGKRQPQMRSLSSSIDSLEEEPAGKKQPKLK</sequence>
<protein>
    <submittedName>
        <fullName evidence="2">Uncharacterized protein</fullName>
    </submittedName>
</protein>
<dbReference type="EMBL" id="LKAJ02000001">
    <property type="protein sequence ID" value="MCS5710173.1"/>
    <property type="molecule type" value="Genomic_DNA"/>
</dbReference>
<reference evidence="2" key="1">
    <citation type="submission" date="2015-09" db="EMBL/GenBank/DDBJ databases">
        <title>Draft Genome Sequences of Two Novel Amoeba-resistant Intranuclear Bacteria, Candidatus Berkiella cookevillensis and Candidatus Berkiella aquae.</title>
        <authorList>
            <person name="Mehari Y.T."/>
            <person name="Arivett B.A."/>
            <person name="Farone A.L."/>
            <person name="Gunderson J.H."/>
            <person name="Farone M.B."/>
        </authorList>
    </citation>
    <scope>NUCLEOTIDE SEQUENCE [LARGE SCALE GENOMIC DNA]</scope>
    <source>
        <strain evidence="2">HT99</strain>
    </source>
</reference>
<dbReference type="Proteomes" id="UP000051497">
    <property type="component" value="Unassembled WGS sequence"/>
</dbReference>
<evidence type="ECO:0000313" key="3">
    <source>
        <dbReference type="EMBL" id="MCS5710173.1"/>
    </source>
</evidence>
<dbReference type="AlphaFoldDB" id="A0A0Q9YIQ3"/>
<accession>A0A0Q9YIQ3</accession>
<name>A0A0Q9YIQ3_9GAMM</name>
<feature type="region of interest" description="Disordered" evidence="1">
    <location>
        <begin position="240"/>
        <end position="293"/>
    </location>
</feature>
<gene>
    <name evidence="3" type="ORF">HT99x_001890</name>
    <name evidence="2" type="ORF">HT99x_02296</name>
</gene>
<evidence type="ECO:0000313" key="4">
    <source>
        <dbReference type="Proteomes" id="UP000051497"/>
    </source>
</evidence>
<comment type="caution">
    <text evidence="2">The sequence shown here is derived from an EMBL/GenBank/DDBJ whole genome shotgun (WGS) entry which is preliminary data.</text>
</comment>
<reference evidence="3" key="3">
    <citation type="submission" date="2021-06" db="EMBL/GenBank/DDBJ databases">
        <title>Genomic Description and Analysis of Intracellular Bacteria, Candidatus Berkiella cookevillensis and Candidatus Berkiella aquae.</title>
        <authorList>
            <person name="Kidane D.T."/>
            <person name="Mehari Y.T."/>
            <person name="Rice F.C."/>
            <person name="Arivett B.A."/>
            <person name="Farone A.L."/>
            <person name="Berk S.G."/>
            <person name="Farone M.B."/>
        </authorList>
    </citation>
    <scope>NUCLEOTIDE SEQUENCE</scope>
    <source>
        <strain evidence="3">HT99</strain>
    </source>
</reference>
<feature type="compositionally biased region" description="Low complexity" evidence="1">
    <location>
        <begin position="30"/>
        <end position="41"/>
    </location>
</feature>
<reference evidence="3" key="2">
    <citation type="journal article" date="2016" name="Genome Announc.">
        <title>Draft Genome Sequences of Two Novel Amoeba-Resistant Intranuclear Bacteria, 'Candidatus Berkiella cookevillensis' and 'Candidatus Berkiella aquae'.</title>
        <authorList>
            <person name="Mehari Y.T."/>
            <person name="Arivett B.A."/>
            <person name="Farone A.L."/>
            <person name="Gunderson J.H."/>
            <person name="Farone M.B."/>
        </authorList>
    </citation>
    <scope>NUCLEOTIDE SEQUENCE</scope>
    <source>
        <strain evidence="3">HT99</strain>
    </source>
</reference>
<proteinExistence type="predicted"/>
<feature type="compositionally biased region" description="Basic residues" evidence="1">
    <location>
        <begin position="77"/>
        <end position="91"/>
    </location>
</feature>
<evidence type="ECO:0000256" key="1">
    <source>
        <dbReference type="SAM" id="MobiDB-lite"/>
    </source>
</evidence>
<feature type="region of interest" description="Disordered" evidence="1">
    <location>
        <begin position="30"/>
        <end position="92"/>
    </location>
</feature>
<dbReference type="RefSeq" id="WP_075066919.1">
    <property type="nucleotide sequence ID" value="NZ_LKAJ02000001.1"/>
</dbReference>
<evidence type="ECO:0000313" key="2">
    <source>
        <dbReference type="EMBL" id="KRG20565.1"/>
    </source>
</evidence>
<organism evidence="2">
    <name type="scientific">Candidatus Berkiella aquae</name>
    <dbReference type="NCBI Taxonomy" id="295108"/>
    <lineage>
        <taxon>Bacteria</taxon>
        <taxon>Pseudomonadati</taxon>
        <taxon>Pseudomonadota</taxon>
        <taxon>Gammaproteobacteria</taxon>
        <taxon>Candidatus Berkiellales</taxon>
        <taxon>Candidatus Berkiellaceae</taxon>
        <taxon>Candidatus Berkiella</taxon>
    </lineage>
</organism>